<proteinExistence type="predicted"/>
<name>A0ABD1N2E0_9FABA</name>
<dbReference type="Proteomes" id="UP001603857">
    <property type="component" value="Unassembled WGS sequence"/>
</dbReference>
<protein>
    <submittedName>
        <fullName evidence="1">Uncharacterized protein</fullName>
    </submittedName>
</protein>
<dbReference type="PANTHER" id="PTHR38386">
    <property type="entry name" value="OS05G0426900 PROTEIN"/>
    <property type="match status" value="1"/>
</dbReference>
<evidence type="ECO:0000313" key="2">
    <source>
        <dbReference type="Proteomes" id="UP001603857"/>
    </source>
</evidence>
<dbReference type="AlphaFoldDB" id="A0ABD1N2E0"/>
<dbReference type="EMBL" id="JBGMDY010000003">
    <property type="protein sequence ID" value="KAL2342267.1"/>
    <property type="molecule type" value="Genomic_DNA"/>
</dbReference>
<reference evidence="1 2" key="1">
    <citation type="submission" date="2024-08" db="EMBL/GenBank/DDBJ databases">
        <title>Insights into the chromosomal genome structure of Flemingia macrophylla.</title>
        <authorList>
            <person name="Ding Y."/>
            <person name="Zhao Y."/>
            <person name="Bi W."/>
            <person name="Wu M."/>
            <person name="Zhao G."/>
            <person name="Gong Y."/>
            <person name="Li W."/>
            <person name="Zhang P."/>
        </authorList>
    </citation>
    <scope>NUCLEOTIDE SEQUENCE [LARGE SCALE GENOMIC DNA]</scope>
    <source>
        <strain evidence="1">DYQJB</strain>
        <tissue evidence="1">Leaf</tissue>
    </source>
</reference>
<gene>
    <name evidence="1" type="ORF">Fmac_010207</name>
</gene>
<sequence>MVKHNFVVEGVCGEKDINYMDPRVCCCGTCDLGIPCIAAFRIMGHFVNKEMNGYYRISGDRRRRWKDLRRQGKGPQHEHEGEGDGERFGVILGRSASVSSSSSSAAMKRAFSMRRSSSVTERYCRIHHIATHAETTSEKGSAKILKACKRIFGF</sequence>
<accession>A0ABD1N2E0</accession>
<keyword evidence="2" id="KW-1185">Reference proteome</keyword>
<dbReference type="PANTHER" id="PTHR38386:SF7">
    <property type="entry name" value="TOPOISOMERASE 1-ASSOCIATED FACTOR 1"/>
    <property type="match status" value="1"/>
</dbReference>
<evidence type="ECO:0000313" key="1">
    <source>
        <dbReference type="EMBL" id="KAL2342267.1"/>
    </source>
</evidence>
<comment type="caution">
    <text evidence="1">The sequence shown here is derived from an EMBL/GenBank/DDBJ whole genome shotgun (WGS) entry which is preliminary data.</text>
</comment>
<organism evidence="1 2">
    <name type="scientific">Flemingia macrophylla</name>
    <dbReference type="NCBI Taxonomy" id="520843"/>
    <lineage>
        <taxon>Eukaryota</taxon>
        <taxon>Viridiplantae</taxon>
        <taxon>Streptophyta</taxon>
        <taxon>Embryophyta</taxon>
        <taxon>Tracheophyta</taxon>
        <taxon>Spermatophyta</taxon>
        <taxon>Magnoliopsida</taxon>
        <taxon>eudicotyledons</taxon>
        <taxon>Gunneridae</taxon>
        <taxon>Pentapetalae</taxon>
        <taxon>rosids</taxon>
        <taxon>fabids</taxon>
        <taxon>Fabales</taxon>
        <taxon>Fabaceae</taxon>
        <taxon>Papilionoideae</taxon>
        <taxon>50 kb inversion clade</taxon>
        <taxon>NPAAA clade</taxon>
        <taxon>indigoferoid/millettioid clade</taxon>
        <taxon>Phaseoleae</taxon>
        <taxon>Flemingia</taxon>
    </lineage>
</organism>